<dbReference type="Proteomes" id="UP000319263">
    <property type="component" value="Chromosome"/>
</dbReference>
<evidence type="ECO:0000313" key="2">
    <source>
        <dbReference type="EMBL" id="QDP96448.1"/>
    </source>
</evidence>
<dbReference type="InterPro" id="IPR027417">
    <property type="entry name" value="P-loop_NTPase"/>
</dbReference>
<dbReference type="Pfam" id="PF00485">
    <property type="entry name" value="PRK"/>
    <property type="match status" value="1"/>
</dbReference>
<dbReference type="KEGG" id="mik:FOE78_11510"/>
<protein>
    <submittedName>
        <fullName evidence="2">AAA family ATPase</fullName>
    </submittedName>
</protein>
<sequence length="231" mass="25993">MRAGRRSTPPNLSCVRPRFPPSSRWWSSRGRPVLIGPGEVAVRDESVRGVVDLVRQRPDDVVIIAVDGHSAAGKSTFARAVAAELDAALVHGDDFYRVMDEDERAALTPEQGADQYYDCQRLRSEVLIPLRRGRSVQFRPYDWAANRLATDITTIPPARRVVVEGLFVSRPELADVVDLAVLVTADAALRRRRQLARADASPEWLARWDAAERWYFDQVREPDSYDLVIST</sequence>
<dbReference type="PANTHER" id="PTHR10285">
    <property type="entry name" value="URIDINE KINASE"/>
    <property type="match status" value="1"/>
</dbReference>
<dbReference type="GO" id="GO:0016301">
    <property type="term" value="F:kinase activity"/>
    <property type="evidence" value="ECO:0007669"/>
    <property type="project" value="InterPro"/>
</dbReference>
<evidence type="ECO:0000259" key="1">
    <source>
        <dbReference type="Pfam" id="PF00485"/>
    </source>
</evidence>
<evidence type="ECO:0000313" key="3">
    <source>
        <dbReference type="Proteomes" id="UP000319263"/>
    </source>
</evidence>
<proteinExistence type="predicted"/>
<organism evidence="2 3">
    <name type="scientific">Microlunatus elymi</name>
    <dbReference type="NCBI Taxonomy" id="2596828"/>
    <lineage>
        <taxon>Bacteria</taxon>
        <taxon>Bacillati</taxon>
        <taxon>Actinomycetota</taxon>
        <taxon>Actinomycetes</taxon>
        <taxon>Propionibacteriales</taxon>
        <taxon>Propionibacteriaceae</taxon>
        <taxon>Microlunatus</taxon>
    </lineage>
</organism>
<feature type="domain" description="Phosphoribulokinase/uridine kinase" evidence="1">
    <location>
        <begin position="63"/>
        <end position="197"/>
    </location>
</feature>
<accession>A0A516PZ55</accession>
<dbReference type="OrthoDB" id="3237545at2"/>
<dbReference type="EMBL" id="CP041692">
    <property type="protein sequence ID" value="QDP96448.1"/>
    <property type="molecule type" value="Genomic_DNA"/>
</dbReference>
<dbReference type="GO" id="GO:0005524">
    <property type="term" value="F:ATP binding"/>
    <property type="evidence" value="ECO:0007669"/>
    <property type="project" value="InterPro"/>
</dbReference>
<dbReference type="SUPFAM" id="SSF52540">
    <property type="entry name" value="P-loop containing nucleoside triphosphate hydrolases"/>
    <property type="match status" value="1"/>
</dbReference>
<gene>
    <name evidence="2" type="ORF">FOE78_11510</name>
</gene>
<dbReference type="AlphaFoldDB" id="A0A516PZ55"/>
<dbReference type="Gene3D" id="3.40.50.300">
    <property type="entry name" value="P-loop containing nucleotide triphosphate hydrolases"/>
    <property type="match status" value="1"/>
</dbReference>
<dbReference type="InterPro" id="IPR006083">
    <property type="entry name" value="PRK/URK"/>
</dbReference>
<keyword evidence="3" id="KW-1185">Reference proteome</keyword>
<name>A0A516PZ55_9ACTN</name>
<reference evidence="2 3" key="1">
    <citation type="submission" date="2019-07" db="EMBL/GenBank/DDBJ databases">
        <title>Microlunatus dokdonensis sp. nov. isolated from the rhizospheric soil of the wild plant Elymus tsukushiensis.</title>
        <authorList>
            <person name="Ghim S.-Y."/>
            <person name="Hwang Y.-J."/>
            <person name="Son J.-S."/>
            <person name="Shin J.-H."/>
        </authorList>
    </citation>
    <scope>NUCLEOTIDE SEQUENCE [LARGE SCALE GENOMIC DNA]</scope>
    <source>
        <strain evidence="2 3">KUDC0627</strain>
    </source>
</reference>